<dbReference type="EMBL" id="CP031386">
    <property type="protein sequence ID" value="QPG96746.1"/>
    <property type="molecule type" value="Genomic_DNA"/>
</dbReference>
<dbReference type="PANTHER" id="PTHR11103">
    <property type="entry name" value="SLR1189 PROTEIN"/>
    <property type="match status" value="1"/>
</dbReference>
<dbReference type="PANTHER" id="PTHR11103:SF10">
    <property type="entry name" value="HOMOCYSTEINE S-METHYLTRANSFERASE 1-RELATED"/>
    <property type="match status" value="1"/>
</dbReference>
<evidence type="ECO:0000256" key="3">
    <source>
        <dbReference type="PROSITE-ProRule" id="PRU00333"/>
    </source>
</evidence>
<dbReference type="GO" id="GO:0032259">
    <property type="term" value="P:methylation"/>
    <property type="evidence" value="ECO:0007669"/>
    <property type="project" value="UniProtKB-KW"/>
</dbReference>
<keyword evidence="3" id="KW-0479">Metal-binding</keyword>
<keyword evidence="1 3" id="KW-0489">Methyltransferase</keyword>
<dbReference type="GO" id="GO:0046872">
    <property type="term" value="F:metal ion binding"/>
    <property type="evidence" value="ECO:0007669"/>
    <property type="project" value="UniProtKB-KW"/>
</dbReference>
<reference evidence="5 6" key="1">
    <citation type="journal article" date="2018" name="PLoS Genet.">
        <title>Repeat elements organise 3D genome structure and mediate transcription in the filamentous fungus Epichloe festucae.</title>
        <authorList>
            <person name="Winter D.J."/>
            <person name="Ganley A.R.D."/>
            <person name="Young C.A."/>
            <person name="Liachko I."/>
            <person name="Schardl C.L."/>
            <person name="Dupont P.Y."/>
            <person name="Berry D."/>
            <person name="Ram A."/>
            <person name="Scott B."/>
            <person name="Cox M.P."/>
        </authorList>
    </citation>
    <scope>NUCLEOTIDE SEQUENCE [LARGE SCALE GENOMIC DNA]</scope>
    <source>
        <strain evidence="5 6">Fl1</strain>
    </source>
</reference>
<evidence type="ECO:0000256" key="1">
    <source>
        <dbReference type="ARBA" id="ARBA00022603"/>
    </source>
</evidence>
<proteinExistence type="predicted"/>
<keyword evidence="2 3" id="KW-0808">Transferase</keyword>
<accession>A0A7S9KPN3</accession>
<evidence type="ECO:0000313" key="5">
    <source>
        <dbReference type="EMBL" id="QPG96746.1"/>
    </source>
</evidence>
<name>A0A7S9KPN3_EPIFF</name>
<dbReference type="GO" id="GO:0008168">
    <property type="term" value="F:methyltransferase activity"/>
    <property type="evidence" value="ECO:0007669"/>
    <property type="project" value="UniProtKB-UniRule"/>
</dbReference>
<dbReference type="SUPFAM" id="SSF82282">
    <property type="entry name" value="Homocysteine S-methyltransferase"/>
    <property type="match status" value="1"/>
</dbReference>
<feature type="binding site" evidence="3">
    <location>
        <position position="337"/>
    </location>
    <ligand>
        <name>Zn(2+)</name>
        <dbReference type="ChEBI" id="CHEBI:29105"/>
    </ligand>
</feature>
<evidence type="ECO:0000313" key="6">
    <source>
        <dbReference type="Proteomes" id="UP000594364"/>
    </source>
</evidence>
<gene>
    <name evidence="5" type="ORF">C2857_005154</name>
</gene>
<dbReference type="AlphaFoldDB" id="A0A7S9KPN3"/>
<sequence length="353" mass="38852">MNFPAETLHAVNERNERNEPPLAGANCCNSASTTFGSSTPLWSSDLLVSDPETLLHCQSDFGRVPVDLLLTATYQVSIKGFNDSKSDAFPAGIITSEIPRFLEKAIAIAESATRQHHGSVALSLGPYGACMIPSQEYSGIYDGEHGSQSALYQWHRERLALFAQVPSISSRVAYMAMETIPRVDEIVAMRRALDSVSELSGLPFWMSCLYPGDDEALPTGETIEEALRAMLDSSLARSVPWGVGINCTKVWKLPSTLKRYETTMRDMVRQGLVKEWPALVLYPDGTNGQVYNTTTQKWEGPGDTKDVKRVPWEEQLAGAVRGTESRGQWKQIVVGGCCMASSEDISRLRKVLL</sequence>
<evidence type="ECO:0000256" key="2">
    <source>
        <dbReference type="ARBA" id="ARBA00022679"/>
    </source>
</evidence>
<dbReference type="Gene3D" id="3.20.20.330">
    <property type="entry name" value="Homocysteine-binding-like domain"/>
    <property type="match status" value="1"/>
</dbReference>
<comment type="cofactor">
    <cofactor evidence="3">
        <name>Zn(2+)</name>
        <dbReference type="ChEBI" id="CHEBI:29105"/>
    </cofactor>
</comment>
<feature type="domain" description="Hcy-binding" evidence="4">
    <location>
        <begin position="8"/>
        <end position="352"/>
    </location>
</feature>
<keyword evidence="3" id="KW-0862">Zinc</keyword>
<feature type="binding site" evidence="3">
    <location>
        <position position="338"/>
    </location>
    <ligand>
        <name>Zn(2+)</name>
        <dbReference type="ChEBI" id="CHEBI:29105"/>
    </ligand>
</feature>
<dbReference type="PROSITE" id="PS50970">
    <property type="entry name" value="HCY"/>
    <property type="match status" value="1"/>
</dbReference>
<organism evidence="5 6">
    <name type="scientific">Epichloe festucae (strain Fl1)</name>
    <dbReference type="NCBI Taxonomy" id="877507"/>
    <lineage>
        <taxon>Eukaryota</taxon>
        <taxon>Fungi</taxon>
        <taxon>Dikarya</taxon>
        <taxon>Ascomycota</taxon>
        <taxon>Pezizomycotina</taxon>
        <taxon>Sordariomycetes</taxon>
        <taxon>Hypocreomycetidae</taxon>
        <taxon>Hypocreales</taxon>
        <taxon>Clavicipitaceae</taxon>
        <taxon>Epichloe</taxon>
    </lineage>
</organism>
<dbReference type="Proteomes" id="UP000594364">
    <property type="component" value="Chromosome 2"/>
</dbReference>
<evidence type="ECO:0000259" key="4">
    <source>
        <dbReference type="PROSITE" id="PS50970"/>
    </source>
</evidence>
<dbReference type="OrthoDB" id="4957393at2759"/>
<feature type="binding site" evidence="3">
    <location>
        <position position="247"/>
    </location>
    <ligand>
        <name>Zn(2+)</name>
        <dbReference type="ChEBI" id="CHEBI:29105"/>
    </ligand>
</feature>
<dbReference type="InterPro" id="IPR036589">
    <property type="entry name" value="HCY_dom_sf"/>
</dbReference>
<dbReference type="Pfam" id="PF02574">
    <property type="entry name" value="S-methyl_trans"/>
    <property type="match status" value="1"/>
</dbReference>
<keyword evidence="6" id="KW-1185">Reference proteome</keyword>
<protein>
    <recommendedName>
        <fullName evidence="4">Hcy-binding domain-containing protein</fullName>
    </recommendedName>
</protein>
<dbReference type="InterPro" id="IPR003726">
    <property type="entry name" value="HCY_dom"/>
</dbReference>